<dbReference type="Pfam" id="PF18962">
    <property type="entry name" value="Por_Secre_tail"/>
    <property type="match status" value="1"/>
</dbReference>
<dbReference type="Pfam" id="PF07394">
    <property type="entry name" value="DUF1501"/>
    <property type="match status" value="1"/>
</dbReference>
<gene>
    <name evidence="2" type="ORF">METZ01_LOCUS78350</name>
</gene>
<feature type="domain" description="Secretion system C-terminal sorting" evidence="1">
    <location>
        <begin position="450"/>
        <end position="524"/>
    </location>
</feature>
<dbReference type="InterPro" id="IPR010869">
    <property type="entry name" value="DUF1501"/>
</dbReference>
<organism evidence="2">
    <name type="scientific">marine metagenome</name>
    <dbReference type="NCBI Taxonomy" id="408172"/>
    <lineage>
        <taxon>unclassified sequences</taxon>
        <taxon>metagenomes</taxon>
        <taxon>ecological metagenomes</taxon>
    </lineage>
</organism>
<reference evidence="2" key="1">
    <citation type="submission" date="2018-05" db="EMBL/GenBank/DDBJ databases">
        <authorList>
            <person name="Lanie J.A."/>
            <person name="Ng W.-L."/>
            <person name="Kazmierczak K.M."/>
            <person name="Andrzejewski T.M."/>
            <person name="Davidsen T.M."/>
            <person name="Wayne K.J."/>
            <person name="Tettelin H."/>
            <person name="Glass J.I."/>
            <person name="Rusch D."/>
            <person name="Podicherti R."/>
            <person name="Tsui H.-C.T."/>
            <person name="Winkler M.E."/>
        </authorList>
    </citation>
    <scope>NUCLEOTIDE SEQUENCE</scope>
</reference>
<accession>A0A381UBB4</accession>
<evidence type="ECO:0000259" key="1">
    <source>
        <dbReference type="Pfam" id="PF18962"/>
    </source>
</evidence>
<name>A0A381UBB4_9ZZZZ</name>
<dbReference type="NCBIfam" id="TIGR04183">
    <property type="entry name" value="Por_Secre_tail"/>
    <property type="match status" value="1"/>
</dbReference>
<dbReference type="AlphaFoldDB" id="A0A381UBB4"/>
<dbReference type="InterPro" id="IPR026444">
    <property type="entry name" value="Secre_tail"/>
</dbReference>
<dbReference type="EMBL" id="UINC01006101">
    <property type="protein sequence ID" value="SVA25496.1"/>
    <property type="molecule type" value="Genomic_DNA"/>
</dbReference>
<evidence type="ECO:0000313" key="2">
    <source>
        <dbReference type="EMBL" id="SVA25496.1"/>
    </source>
</evidence>
<sequence length="527" mass="58950">MKRRDFLKSSVPLASIPLYVGGMPVSVLAETSNMRALTNAGCPTDRVLVLVFLDGGNDGINTLIPIDQYDILMRDGSGGDSEPERRPDLMVPENSIHKISDNDGFHPGMEAFKNLYTEKKLGIIRNAGYPNPNKSHFRSTDIWNTGSSSEEYISSGWLGRHLSKDHPNYPENYPNENFPDPLALTIGRTTSHTCQGPIMNMGIAVNNLNSFIDVKEGDGETPDTPYGHELAYIRKASKLTNDYLDSIEEAANKGRNSSKAYPGDTASGLANQLETVAKLIDGGLQTRIYVVRIGGFDTHDNQVEDGPENGRHAYLLDSLSKSIAAFQSDIIEKGLEERVLTMTYSEFGRRVFQNRSYGTDHGEAAPMFFISPFVNPEPIGKMPTLALVDNIEWEYDFRSAYGSILMDWFCVEESTIKSILYENFQYIPILLGTVTSNGEIIKQVDNIKSFPNPFKDWITLEIKIDNGPVRLYLIDSNGRLIKEIINKNLTSGIHKIRYNAGKLKNGLYFIKLQNNKSKFSRSIIKYN</sequence>
<proteinExistence type="predicted"/>
<protein>
    <recommendedName>
        <fullName evidence="1">Secretion system C-terminal sorting domain-containing protein</fullName>
    </recommendedName>
</protein>